<feature type="region of interest" description="Disordered" evidence="2">
    <location>
        <begin position="716"/>
        <end position="759"/>
    </location>
</feature>
<keyword evidence="6" id="KW-1185">Reference proteome</keyword>
<reference evidence="5" key="1">
    <citation type="journal article" date="2020" name="Stud. Mycol.">
        <title>101 Dothideomycetes genomes: a test case for predicting lifestyles and emergence of pathogens.</title>
        <authorList>
            <person name="Haridas S."/>
            <person name="Albert R."/>
            <person name="Binder M."/>
            <person name="Bloem J."/>
            <person name="Labutti K."/>
            <person name="Salamov A."/>
            <person name="Andreopoulos B."/>
            <person name="Baker S."/>
            <person name="Barry K."/>
            <person name="Bills G."/>
            <person name="Bluhm B."/>
            <person name="Cannon C."/>
            <person name="Castanera R."/>
            <person name="Culley D."/>
            <person name="Daum C."/>
            <person name="Ezra D."/>
            <person name="Gonzalez J."/>
            <person name="Henrissat B."/>
            <person name="Kuo A."/>
            <person name="Liang C."/>
            <person name="Lipzen A."/>
            <person name="Lutzoni F."/>
            <person name="Magnuson J."/>
            <person name="Mondo S."/>
            <person name="Nolan M."/>
            <person name="Ohm R."/>
            <person name="Pangilinan J."/>
            <person name="Park H.-J."/>
            <person name="Ramirez L."/>
            <person name="Alfaro M."/>
            <person name="Sun H."/>
            <person name="Tritt A."/>
            <person name="Yoshinaga Y."/>
            <person name="Zwiers L.-H."/>
            <person name="Turgeon B."/>
            <person name="Goodwin S."/>
            <person name="Spatafora J."/>
            <person name="Crous P."/>
            <person name="Grigoriev I."/>
        </authorList>
    </citation>
    <scope>NUCLEOTIDE SEQUENCE</scope>
    <source>
        <strain evidence="5">CBS 121167</strain>
    </source>
</reference>
<evidence type="ECO:0000256" key="1">
    <source>
        <dbReference type="ARBA" id="ARBA00022737"/>
    </source>
</evidence>
<dbReference type="GeneID" id="54296869"/>
<gene>
    <name evidence="5" type="ORF">K452DRAFT_278598</name>
</gene>
<keyword evidence="1" id="KW-0677">Repeat</keyword>
<feature type="compositionally biased region" description="Basic and acidic residues" evidence="2">
    <location>
        <begin position="731"/>
        <end position="744"/>
    </location>
</feature>
<dbReference type="RefSeq" id="XP_033393088.1">
    <property type="nucleotide sequence ID" value="XM_033539373.1"/>
</dbReference>
<dbReference type="Pfam" id="PF01048">
    <property type="entry name" value="PNP_UDP_1"/>
    <property type="match status" value="1"/>
</dbReference>
<dbReference type="AlphaFoldDB" id="A0A6A6B000"/>
<evidence type="ECO:0000256" key="2">
    <source>
        <dbReference type="SAM" id="MobiDB-lite"/>
    </source>
</evidence>
<evidence type="ECO:0000313" key="5">
    <source>
        <dbReference type="EMBL" id="KAF2137370.1"/>
    </source>
</evidence>
<dbReference type="Gene3D" id="3.40.50.1580">
    <property type="entry name" value="Nucleoside phosphorylase domain"/>
    <property type="match status" value="1"/>
</dbReference>
<evidence type="ECO:0000259" key="3">
    <source>
        <dbReference type="Pfam" id="PF01048"/>
    </source>
</evidence>
<dbReference type="PANTHER" id="PTHR46082:SF11">
    <property type="entry name" value="AAA+ ATPASE DOMAIN-CONTAINING PROTEIN-RELATED"/>
    <property type="match status" value="1"/>
</dbReference>
<dbReference type="GO" id="GO:0009116">
    <property type="term" value="P:nucleoside metabolic process"/>
    <property type="evidence" value="ECO:0007669"/>
    <property type="project" value="InterPro"/>
</dbReference>
<dbReference type="Gene3D" id="3.40.50.300">
    <property type="entry name" value="P-loop containing nucleotide triphosphate hydrolases"/>
    <property type="match status" value="1"/>
</dbReference>
<dbReference type="Proteomes" id="UP000799438">
    <property type="component" value="Unassembled WGS sequence"/>
</dbReference>
<dbReference type="InterPro" id="IPR053137">
    <property type="entry name" value="NLR-like"/>
</dbReference>
<dbReference type="GO" id="GO:0003824">
    <property type="term" value="F:catalytic activity"/>
    <property type="evidence" value="ECO:0007669"/>
    <property type="project" value="InterPro"/>
</dbReference>
<sequence>MASNNQTNRPLSPALMADAYTIGLITFLGFELAAVQAILDEEQDEPSDFEQISADDNKYFWGRIGKHNVVVAASQSGLYGFASAAMVVTSMIRSFPSIRFGLLIGIGGGIPSSGKGPDIRLGDIAVSNPGGRHGGVCIGYHAKPPVVLLEAIAKLKADYMTGDSKLPDIVENLQSRMSEFDPGFSYQQEDNDTFFESTFDHLGGEDCTECHESGAEHLVARKARGFSKPVVHYGLIASGNGLVKDASHRDKLVAALKKRTGAECICFEMEAGGLMANFPCLIIRGICDYCDSHKNDRWQKYAAMTAAAYARELLEVISATRVVKTRNAVEAITSLHSDIKRVEEHIWEWLHPVDALTNYREALRLRHPDTGRWFLESDSFQLWKTKPGSFLWLHGNPGCGKTILSTSIIERLSENKPLYFYFSFTNTNTQSVESVIRVLSSQLYMNFGASRESMNSLYTSCGNGRQQPSIEALQKVFQDMVEQVGEVWIILDALDECQEPSQIELLLSWVENLQSQKTNIHFLITSRQEQDIKSTLAKWDHEQKQTISIQSDLVEEDIRKYIHMRVRGSEGPERWQRRPDIQDEIEDTLTKKANGMFRWVSLQLDTLERCPDIISTRKALTELSSTLDKVYERVLGGVHAEDEHTSTNLPPQQTTYEQPINLNPAVDPQVDSMIALAPVNSYSSSSVSYVSKRVFSESNSHETALTSMDVESAVAPSLLSSEKYEPPAPPDGRDEDIRSLKSDDSDNQSQTNTRRPRTEIYAIKQLTNLLVEHENMISVNRGHRKDGGRTLHSKLSQNPQDILSKLIGSSTKQI</sequence>
<dbReference type="InterPro" id="IPR035994">
    <property type="entry name" value="Nucleoside_phosphorylase_sf"/>
</dbReference>
<evidence type="ECO:0000313" key="6">
    <source>
        <dbReference type="Proteomes" id="UP000799438"/>
    </source>
</evidence>
<feature type="domain" description="Nucleoside phosphorylase" evidence="3">
    <location>
        <begin position="21"/>
        <end position="309"/>
    </location>
</feature>
<protein>
    <submittedName>
        <fullName evidence="5">Uncharacterized protein</fullName>
    </submittedName>
</protein>
<evidence type="ECO:0000259" key="4">
    <source>
        <dbReference type="Pfam" id="PF24883"/>
    </source>
</evidence>
<dbReference type="SUPFAM" id="SSF52540">
    <property type="entry name" value="P-loop containing nucleoside triphosphate hydrolases"/>
    <property type="match status" value="1"/>
</dbReference>
<dbReference type="Pfam" id="PF24883">
    <property type="entry name" value="NPHP3_N"/>
    <property type="match status" value="1"/>
</dbReference>
<name>A0A6A6B000_9PEZI</name>
<feature type="domain" description="Nephrocystin 3-like N-terminal" evidence="4">
    <location>
        <begin position="369"/>
        <end position="527"/>
    </location>
</feature>
<dbReference type="PANTHER" id="PTHR46082">
    <property type="entry name" value="ATP/GTP-BINDING PROTEIN-RELATED"/>
    <property type="match status" value="1"/>
</dbReference>
<dbReference type="SUPFAM" id="SSF53167">
    <property type="entry name" value="Purine and uridine phosphorylases"/>
    <property type="match status" value="1"/>
</dbReference>
<dbReference type="InterPro" id="IPR000845">
    <property type="entry name" value="Nucleoside_phosphorylase_d"/>
</dbReference>
<dbReference type="OrthoDB" id="1577640at2759"/>
<dbReference type="InterPro" id="IPR027417">
    <property type="entry name" value="P-loop_NTPase"/>
</dbReference>
<dbReference type="EMBL" id="ML995503">
    <property type="protein sequence ID" value="KAF2137370.1"/>
    <property type="molecule type" value="Genomic_DNA"/>
</dbReference>
<organism evidence="5 6">
    <name type="scientific">Aplosporella prunicola CBS 121167</name>
    <dbReference type="NCBI Taxonomy" id="1176127"/>
    <lineage>
        <taxon>Eukaryota</taxon>
        <taxon>Fungi</taxon>
        <taxon>Dikarya</taxon>
        <taxon>Ascomycota</taxon>
        <taxon>Pezizomycotina</taxon>
        <taxon>Dothideomycetes</taxon>
        <taxon>Dothideomycetes incertae sedis</taxon>
        <taxon>Botryosphaeriales</taxon>
        <taxon>Aplosporellaceae</taxon>
        <taxon>Aplosporella</taxon>
    </lineage>
</organism>
<dbReference type="InterPro" id="IPR056884">
    <property type="entry name" value="NPHP3-like_N"/>
</dbReference>
<proteinExistence type="predicted"/>
<accession>A0A6A6B000</accession>